<dbReference type="CDD" id="cd04647">
    <property type="entry name" value="LbH_MAT_like"/>
    <property type="match status" value="1"/>
</dbReference>
<dbReference type="Pfam" id="PF00132">
    <property type="entry name" value="Hexapep"/>
    <property type="match status" value="1"/>
</dbReference>
<evidence type="ECO:0000313" key="1">
    <source>
        <dbReference type="EMBL" id="VYU67253.1"/>
    </source>
</evidence>
<dbReference type="EMBL" id="CACRUT010000031">
    <property type="protein sequence ID" value="VYU67253.1"/>
    <property type="molecule type" value="Genomic_DNA"/>
</dbReference>
<dbReference type="GO" id="GO:0008925">
    <property type="term" value="F:maltose O-acetyltransferase activity"/>
    <property type="evidence" value="ECO:0007669"/>
    <property type="project" value="UniProtKB-EC"/>
</dbReference>
<name>A0A6N3GTI7_9BACT</name>
<dbReference type="SUPFAM" id="SSF51161">
    <property type="entry name" value="Trimeric LpxA-like enzymes"/>
    <property type="match status" value="1"/>
</dbReference>
<proteinExistence type="predicted"/>
<protein>
    <submittedName>
        <fullName evidence="1">Maltose O-acetyltransferase</fullName>
        <ecNumber evidence="1">2.3.1.79</ecNumber>
    </submittedName>
</protein>
<accession>A0A6N3GTI7</accession>
<organism evidence="1">
    <name type="scientific">Paraprevotella clara</name>
    <dbReference type="NCBI Taxonomy" id="454154"/>
    <lineage>
        <taxon>Bacteria</taxon>
        <taxon>Pseudomonadati</taxon>
        <taxon>Bacteroidota</taxon>
        <taxon>Bacteroidia</taxon>
        <taxon>Bacteroidales</taxon>
        <taxon>Prevotellaceae</taxon>
        <taxon>Paraprevotella</taxon>
    </lineage>
</organism>
<dbReference type="InterPro" id="IPR011004">
    <property type="entry name" value="Trimer_LpxA-like_sf"/>
</dbReference>
<dbReference type="RefSeq" id="WP_412441526.1">
    <property type="nucleotide sequence ID" value="NZ_CACRUT010000031.1"/>
</dbReference>
<dbReference type="PANTHER" id="PTHR23416:SF78">
    <property type="entry name" value="LIPOPOLYSACCHARIDE BIOSYNTHESIS O-ACETYL TRANSFERASE WBBJ-RELATED"/>
    <property type="match status" value="1"/>
</dbReference>
<keyword evidence="1" id="KW-0808">Transferase</keyword>
<dbReference type="InterPro" id="IPR051159">
    <property type="entry name" value="Hexapeptide_acetyltransf"/>
</dbReference>
<reference evidence="1" key="1">
    <citation type="submission" date="2019-11" db="EMBL/GenBank/DDBJ databases">
        <authorList>
            <person name="Feng L."/>
        </authorList>
    </citation>
    <scope>NUCLEOTIDE SEQUENCE</scope>
    <source>
        <strain evidence="1">PclaraLFYP37</strain>
    </source>
</reference>
<dbReference type="AlphaFoldDB" id="A0A6N3GTI7"/>
<sequence>MRIKNPLKINLIKTIFFNLKYLPLNQAVKLPIYVYRDVPFNRLKGNIQLNAPQVYRGMIKIGNVIMGNADPKYQRAILEIDGTIVFNGKATIGLGTKISVKEHASLFLGNNIWVTGGNTTIICNKNIMINDDCLLSWDILLMDTDFHKILNSDNTIINKEKPIHIGKHVWIGCRTTILKGVSIANNNVIAANSTITKSVSTENCIIGRNTEMLKTGIEWKK</sequence>
<dbReference type="PANTHER" id="PTHR23416">
    <property type="entry name" value="SIALIC ACID SYNTHASE-RELATED"/>
    <property type="match status" value="1"/>
</dbReference>
<gene>
    <name evidence="1" type="primary">maa_1</name>
    <name evidence="1" type="ORF">PCLFYP37_00579</name>
</gene>
<dbReference type="InterPro" id="IPR001451">
    <property type="entry name" value="Hexapep"/>
</dbReference>
<dbReference type="EC" id="2.3.1.79" evidence="1"/>
<keyword evidence="1" id="KW-0012">Acyltransferase</keyword>
<dbReference type="Gene3D" id="2.160.10.10">
    <property type="entry name" value="Hexapeptide repeat proteins"/>
    <property type="match status" value="1"/>
</dbReference>